<dbReference type="GO" id="GO:0005576">
    <property type="term" value="C:extracellular region"/>
    <property type="evidence" value="ECO:0007669"/>
    <property type="project" value="UniProtKB-SubCell"/>
</dbReference>
<evidence type="ECO:0000256" key="4">
    <source>
        <dbReference type="ARBA" id="ARBA00023157"/>
    </source>
</evidence>
<feature type="domain" description="BRICHOS" evidence="7">
    <location>
        <begin position="16"/>
        <end position="113"/>
    </location>
</feature>
<evidence type="ECO:0000256" key="1">
    <source>
        <dbReference type="ARBA" id="ARBA00004613"/>
    </source>
</evidence>
<dbReference type="Proteomes" id="UP000550660">
    <property type="component" value="Unassembled WGS sequence"/>
</dbReference>
<proteinExistence type="predicted"/>
<dbReference type="FunFam" id="3.30.390.150:FF:000004">
    <property type="entry name" value="Gastrokine 2"/>
    <property type="match status" value="1"/>
</dbReference>
<keyword evidence="4" id="KW-1015">Disulfide bond</keyword>
<dbReference type="PANTHER" id="PTHR16483">
    <property type="entry name" value="GASTROKINE 1"/>
    <property type="match status" value="1"/>
</dbReference>
<evidence type="ECO:0000259" key="7">
    <source>
        <dbReference type="PROSITE" id="PS50869"/>
    </source>
</evidence>
<keyword evidence="9" id="KW-1185">Reference proteome</keyword>
<dbReference type="Pfam" id="PF04089">
    <property type="entry name" value="BRICHOS"/>
    <property type="match status" value="1"/>
</dbReference>
<dbReference type="PROSITE" id="PS50869">
    <property type="entry name" value="BRICHOS"/>
    <property type="match status" value="1"/>
</dbReference>
<accession>A0A7L0ECB6</accession>
<dbReference type="EMBL" id="VXAG01000619">
    <property type="protein sequence ID" value="NXJ80573.1"/>
    <property type="molecule type" value="Genomic_DNA"/>
</dbReference>
<evidence type="ECO:0000256" key="2">
    <source>
        <dbReference type="ARBA" id="ARBA00022525"/>
    </source>
</evidence>
<reference evidence="8 9" key="1">
    <citation type="submission" date="2019-09" db="EMBL/GenBank/DDBJ databases">
        <title>Bird 10,000 Genomes (B10K) Project - Family phase.</title>
        <authorList>
            <person name="Zhang G."/>
        </authorList>
    </citation>
    <scope>NUCLEOTIDE SEQUENCE [LARGE SCALE GENOMIC DNA]</scope>
    <source>
        <strain evidence="8">B10K-DU-007-40</strain>
        <tissue evidence="8">Mixed tissue sample</tissue>
    </source>
</reference>
<evidence type="ECO:0000256" key="3">
    <source>
        <dbReference type="ARBA" id="ARBA00022729"/>
    </source>
</evidence>
<evidence type="ECO:0000313" key="9">
    <source>
        <dbReference type="Proteomes" id="UP000550660"/>
    </source>
</evidence>
<comment type="subcellular location">
    <subcellularLocation>
        <location evidence="1">Secreted</location>
    </subcellularLocation>
</comment>
<sequence>TMTIDNGDQVVEVHVHNGLSSSDTIFDYSHGYVATRLLSRKACFILKIEKDVIPELQEIGRLAFEKKTLKRIYSPKNVWVQYQAGNSWFGNFRNWFRYGKPIERLCSGLPLYQ</sequence>
<evidence type="ECO:0000256" key="5">
    <source>
        <dbReference type="ARBA" id="ARBA00070177"/>
    </source>
</evidence>
<keyword evidence="3" id="KW-0732">Signal</keyword>
<dbReference type="Gene3D" id="3.30.390.150">
    <property type="match status" value="1"/>
</dbReference>
<keyword evidence="2" id="KW-0964">Secreted</keyword>
<comment type="caution">
    <text evidence="8">The sequence shown here is derived from an EMBL/GenBank/DDBJ whole genome shotgun (WGS) entry which is preliminary data.</text>
</comment>
<dbReference type="AlphaFoldDB" id="A0A7L0ECB6"/>
<dbReference type="InterPro" id="IPR007084">
    <property type="entry name" value="BRICHOS_dom"/>
</dbReference>
<dbReference type="OrthoDB" id="5977941at2759"/>
<dbReference type="SMART" id="SM01039">
    <property type="entry name" value="BRICHOS"/>
    <property type="match status" value="1"/>
</dbReference>
<feature type="non-terminal residue" evidence="8">
    <location>
        <position position="113"/>
    </location>
</feature>
<gene>
    <name evidence="8" type="primary">Gkn2</name>
    <name evidence="8" type="ORF">TROMEL_R07644</name>
</gene>
<dbReference type="InterPro" id="IPR051772">
    <property type="entry name" value="Gastrokine"/>
</dbReference>
<evidence type="ECO:0000313" key="8">
    <source>
        <dbReference type="EMBL" id="NXJ80573.1"/>
    </source>
</evidence>
<feature type="non-terminal residue" evidence="8">
    <location>
        <position position="1"/>
    </location>
</feature>
<name>A0A7L0ECB6_TROML</name>
<protein>
    <recommendedName>
        <fullName evidence="5">Gastrokine-2</fullName>
    </recommendedName>
    <alternativeName>
        <fullName evidence="6">Blottin</fullName>
    </alternativeName>
</protein>
<evidence type="ECO:0000256" key="6">
    <source>
        <dbReference type="ARBA" id="ARBA00079996"/>
    </source>
</evidence>
<organism evidence="8 9">
    <name type="scientific">Trogon melanurus</name>
    <name type="common">Black-tailed trogon</name>
    <dbReference type="NCBI Taxonomy" id="56311"/>
    <lineage>
        <taxon>Eukaryota</taxon>
        <taxon>Metazoa</taxon>
        <taxon>Chordata</taxon>
        <taxon>Craniata</taxon>
        <taxon>Vertebrata</taxon>
        <taxon>Euteleostomi</taxon>
        <taxon>Archelosauria</taxon>
        <taxon>Archosauria</taxon>
        <taxon>Dinosauria</taxon>
        <taxon>Saurischia</taxon>
        <taxon>Theropoda</taxon>
        <taxon>Coelurosauria</taxon>
        <taxon>Aves</taxon>
        <taxon>Neognathae</taxon>
        <taxon>Neoaves</taxon>
        <taxon>Telluraves</taxon>
        <taxon>Coraciimorphae</taxon>
        <taxon>Trogoniformes</taxon>
        <taxon>Trogonidae</taxon>
        <taxon>Trogon</taxon>
    </lineage>
</organism>